<feature type="region of interest" description="Disordered" evidence="1">
    <location>
        <begin position="1"/>
        <end position="23"/>
    </location>
</feature>
<evidence type="ECO:0000256" key="1">
    <source>
        <dbReference type="SAM" id="MobiDB-lite"/>
    </source>
</evidence>
<comment type="caution">
    <text evidence="2">The sequence shown here is derived from an EMBL/GenBank/DDBJ whole genome shotgun (WGS) entry which is preliminary data.</text>
</comment>
<dbReference type="AlphaFoldDB" id="A0A0F9VPD6"/>
<feature type="compositionally biased region" description="Polar residues" evidence="1">
    <location>
        <begin position="9"/>
        <end position="20"/>
    </location>
</feature>
<name>A0A0F9VPD6_9ZZZZ</name>
<gene>
    <name evidence="2" type="ORF">LCGC14_0110840</name>
</gene>
<evidence type="ECO:0000313" key="2">
    <source>
        <dbReference type="EMBL" id="KKO01763.1"/>
    </source>
</evidence>
<proteinExistence type="predicted"/>
<accession>A0A0F9VPD6</accession>
<dbReference type="EMBL" id="LAZR01000033">
    <property type="protein sequence ID" value="KKO01763.1"/>
    <property type="molecule type" value="Genomic_DNA"/>
</dbReference>
<sequence length="96" mass="11084">MRRSRHLQSHMTAQSGTWPSNKHAAVQPVEAAIRTMRSIFIVQMSVCGQSNNYLPNRHTSNLLQLSKWRDELRGRIYSDDGEVTIEKNASVTRKFR</sequence>
<protein>
    <submittedName>
        <fullName evidence="2">Uncharacterized protein</fullName>
    </submittedName>
</protein>
<reference evidence="2" key="1">
    <citation type="journal article" date="2015" name="Nature">
        <title>Complex archaea that bridge the gap between prokaryotes and eukaryotes.</title>
        <authorList>
            <person name="Spang A."/>
            <person name="Saw J.H."/>
            <person name="Jorgensen S.L."/>
            <person name="Zaremba-Niedzwiedzka K."/>
            <person name="Martijn J."/>
            <person name="Lind A.E."/>
            <person name="van Eijk R."/>
            <person name="Schleper C."/>
            <person name="Guy L."/>
            <person name="Ettema T.J."/>
        </authorList>
    </citation>
    <scope>NUCLEOTIDE SEQUENCE</scope>
</reference>
<organism evidence="2">
    <name type="scientific">marine sediment metagenome</name>
    <dbReference type="NCBI Taxonomy" id="412755"/>
    <lineage>
        <taxon>unclassified sequences</taxon>
        <taxon>metagenomes</taxon>
        <taxon>ecological metagenomes</taxon>
    </lineage>
</organism>